<comment type="caution">
    <text evidence="1">The sequence shown here is derived from an EMBL/GenBank/DDBJ whole genome shotgun (WGS) entry which is preliminary data.</text>
</comment>
<reference evidence="1 2" key="1">
    <citation type="submission" date="2020-02" db="EMBL/GenBank/DDBJ databases">
        <title>Draft genome sequence of Haematococcus lacustris strain NIES-144.</title>
        <authorList>
            <person name="Morimoto D."/>
            <person name="Nakagawa S."/>
            <person name="Yoshida T."/>
            <person name="Sawayama S."/>
        </authorList>
    </citation>
    <scope>NUCLEOTIDE SEQUENCE [LARGE SCALE GENOMIC DNA]</scope>
    <source>
        <strain evidence="1 2">NIES-144</strain>
    </source>
</reference>
<name>A0A699ZQ52_HAELA</name>
<organism evidence="1 2">
    <name type="scientific">Haematococcus lacustris</name>
    <name type="common">Green alga</name>
    <name type="synonym">Haematococcus pluvialis</name>
    <dbReference type="NCBI Taxonomy" id="44745"/>
    <lineage>
        <taxon>Eukaryota</taxon>
        <taxon>Viridiplantae</taxon>
        <taxon>Chlorophyta</taxon>
        <taxon>core chlorophytes</taxon>
        <taxon>Chlorophyceae</taxon>
        <taxon>CS clade</taxon>
        <taxon>Chlamydomonadales</taxon>
        <taxon>Haematococcaceae</taxon>
        <taxon>Haematococcus</taxon>
    </lineage>
</organism>
<gene>
    <name evidence="1" type="ORF">HaLaN_17666</name>
</gene>
<protein>
    <submittedName>
        <fullName evidence="1">Uncharacterized protein</fullName>
    </submittedName>
</protein>
<dbReference type="AlphaFoldDB" id="A0A699ZQ52"/>
<sequence length="128" mass="13432">MRCSWVRCCARGSKLGNGGESGCSGSAAMLSCFNCRPWNKGSTAPGSSPAVSLSIYRCSCCSCRASRGCESRLASASLETQSPRKVRAVRLGKLSSRCWARPGHGPAGWCNLGCPLSAAAARWEPTAR</sequence>
<evidence type="ECO:0000313" key="2">
    <source>
        <dbReference type="Proteomes" id="UP000485058"/>
    </source>
</evidence>
<dbReference type="EMBL" id="BLLF01001652">
    <property type="protein sequence ID" value="GFH20528.1"/>
    <property type="molecule type" value="Genomic_DNA"/>
</dbReference>
<dbReference type="PROSITE" id="PS51257">
    <property type="entry name" value="PROKAR_LIPOPROTEIN"/>
    <property type="match status" value="1"/>
</dbReference>
<keyword evidence="2" id="KW-1185">Reference proteome</keyword>
<accession>A0A699ZQ52</accession>
<dbReference type="Proteomes" id="UP000485058">
    <property type="component" value="Unassembled WGS sequence"/>
</dbReference>
<evidence type="ECO:0000313" key="1">
    <source>
        <dbReference type="EMBL" id="GFH20528.1"/>
    </source>
</evidence>
<proteinExistence type="predicted"/>